<dbReference type="GO" id="GO:0004620">
    <property type="term" value="F:phospholipase activity"/>
    <property type="evidence" value="ECO:0007669"/>
    <property type="project" value="TreeGrafter"/>
</dbReference>
<proteinExistence type="inferred from homology"/>
<accession>A0A846MXQ3</accession>
<evidence type="ECO:0000259" key="4">
    <source>
        <dbReference type="PROSITE" id="PS51635"/>
    </source>
</evidence>
<dbReference type="PANTHER" id="PTHR32176">
    <property type="entry name" value="XYLOSE ISOMERASE"/>
    <property type="match status" value="1"/>
</dbReference>
<evidence type="ECO:0000256" key="1">
    <source>
        <dbReference type="ARBA" id="ARBA00010240"/>
    </source>
</evidence>
<evidence type="ECO:0000256" key="3">
    <source>
        <dbReference type="PROSITE-ProRule" id="PRU01161"/>
    </source>
</evidence>
<gene>
    <name evidence="5" type="ORF">FHS83_001323</name>
</gene>
<feature type="short sequence motif" description="GXSXG" evidence="3">
    <location>
        <begin position="49"/>
        <end position="53"/>
    </location>
</feature>
<keyword evidence="6" id="KW-1185">Reference proteome</keyword>
<evidence type="ECO:0000256" key="2">
    <source>
        <dbReference type="ARBA" id="ARBA00023098"/>
    </source>
</evidence>
<dbReference type="Pfam" id="PF01734">
    <property type="entry name" value="Patatin"/>
    <property type="match status" value="1"/>
</dbReference>
<dbReference type="GO" id="GO:0016042">
    <property type="term" value="P:lipid catabolic process"/>
    <property type="evidence" value="ECO:0007669"/>
    <property type="project" value="UniProtKB-UniRule"/>
</dbReference>
<protein>
    <recommendedName>
        <fullName evidence="4">PNPLA domain-containing protein</fullName>
    </recommendedName>
</protein>
<dbReference type="SUPFAM" id="SSF52151">
    <property type="entry name" value="FabD/lysophospholipase-like"/>
    <property type="match status" value="1"/>
</dbReference>
<dbReference type="PANTHER" id="PTHR32176:SF92">
    <property type="entry name" value="XYLOSE ISOMERASE"/>
    <property type="match status" value="1"/>
</dbReference>
<feature type="short sequence motif" description="GXGXXG" evidence="3">
    <location>
        <begin position="17"/>
        <end position="22"/>
    </location>
</feature>
<sequence>MPQTVQGDTVRILSIDGGGIRGILPAALLQFLEEHTGQRAADLFHLISGTSTGGIICCGLAKGMSAAELGKFYSDHGGAIFHRSLWDRLSHPSLTGPKYNADALEATLKDILGDMRLSDITSTEVLVPTYAIELPEAQQQSGVKSTRTPMFFKSWKARGMGLQSRPNPATGQVQQQTAADFDFFLRDVARATSAAPTYFAPAQITNKAGKRYAAVDGGVFANNPALCALAEAYKLFPGKKNYIVVSLGTGSLERDIPYAAAKDWGEIGWLHPILSILMDGNADTVCYQCDQVLGDHHYRFEVTLGRDPHDPYTVNDDFDDASVDNIARLVRLSGKLVQDSMPRLNELCGLLAPADTAKKAG</sequence>
<name>A0A846MXQ3_9PROT</name>
<dbReference type="Proteomes" id="UP000570514">
    <property type="component" value="Unassembled WGS sequence"/>
</dbReference>
<dbReference type="Gene3D" id="3.40.1090.10">
    <property type="entry name" value="Cytosolic phospholipase A2 catalytic domain"/>
    <property type="match status" value="1"/>
</dbReference>
<reference evidence="5 6" key="1">
    <citation type="submission" date="2020-03" db="EMBL/GenBank/DDBJ databases">
        <title>Genomic Encyclopedia of Type Strains, Phase IV (KMG-IV): sequencing the most valuable type-strain genomes for metagenomic binning, comparative biology and taxonomic classification.</title>
        <authorList>
            <person name="Goeker M."/>
        </authorList>
    </citation>
    <scope>NUCLEOTIDE SEQUENCE [LARGE SCALE GENOMIC DNA]</scope>
    <source>
        <strain evidence="5 6">DSM 19867</strain>
    </source>
</reference>
<organism evidence="5 6">
    <name type="scientific">Rhizomicrobium palustre</name>
    <dbReference type="NCBI Taxonomy" id="189966"/>
    <lineage>
        <taxon>Bacteria</taxon>
        <taxon>Pseudomonadati</taxon>
        <taxon>Pseudomonadota</taxon>
        <taxon>Alphaproteobacteria</taxon>
        <taxon>Micropepsales</taxon>
        <taxon>Micropepsaceae</taxon>
        <taxon>Rhizomicrobium</taxon>
    </lineage>
</organism>
<evidence type="ECO:0000313" key="6">
    <source>
        <dbReference type="Proteomes" id="UP000570514"/>
    </source>
</evidence>
<keyword evidence="3" id="KW-0378">Hydrolase</keyword>
<keyword evidence="2 3" id="KW-0443">Lipid metabolism</keyword>
<dbReference type="GO" id="GO:0047372">
    <property type="term" value="F:monoacylglycerol lipase activity"/>
    <property type="evidence" value="ECO:0007669"/>
    <property type="project" value="TreeGrafter"/>
</dbReference>
<dbReference type="AlphaFoldDB" id="A0A846MXQ3"/>
<dbReference type="PROSITE" id="PS51635">
    <property type="entry name" value="PNPLA"/>
    <property type="match status" value="1"/>
</dbReference>
<feature type="active site" description="Nucleophile" evidence="3">
    <location>
        <position position="51"/>
    </location>
</feature>
<feature type="domain" description="PNPLA" evidence="4">
    <location>
        <begin position="13"/>
        <end position="229"/>
    </location>
</feature>
<dbReference type="InterPro" id="IPR002641">
    <property type="entry name" value="PNPLA_dom"/>
</dbReference>
<comment type="similarity">
    <text evidence="1">Belongs to the patatin family.</text>
</comment>
<evidence type="ECO:0000313" key="5">
    <source>
        <dbReference type="EMBL" id="NIK88005.1"/>
    </source>
</evidence>
<feature type="short sequence motif" description="DGA/G" evidence="3">
    <location>
        <begin position="216"/>
        <end position="218"/>
    </location>
</feature>
<dbReference type="RefSeq" id="WP_167082079.1">
    <property type="nucleotide sequence ID" value="NZ_BAAADC010000001.1"/>
</dbReference>
<dbReference type="InterPro" id="IPR016035">
    <property type="entry name" value="Acyl_Trfase/lysoPLipase"/>
</dbReference>
<comment type="caution">
    <text evidence="5">The sequence shown here is derived from an EMBL/GenBank/DDBJ whole genome shotgun (WGS) entry which is preliminary data.</text>
</comment>
<keyword evidence="3" id="KW-0442">Lipid degradation</keyword>
<feature type="active site" description="Proton acceptor" evidence="3">
    <location>
        <position position="216"/>
    </location>
</feature>
<dbReference type="EMBL" id="JAASRM010000001">
    <property type="protein sequence ID" value="NIK88005.1"/>
    <property type="molecule type" value="Genomic_DNA"/>
</dbReference>